<dbReference type="GO" id="GO:0030983">
    <property type="term" value="F:mismatched DNA binding"/>
    <property type="evidence" value="ECO:0007669"/>
    <property type="project" value="TreeGrafter"/>
</dbReference>
<evidence type="ECO:0000256" key="3">
    <source>
        <dbReference type="ARBA" id="ARBA00012495"/>
    </source>
</evidence>
<comment type="catalytic activity">
    <reaction evidence="15">
        <text>a 5'-end adenosine-5'-diphospho-5'-ribonucleoside-2'-deoxyribonucleotide-DNA + H2O = a 5'-end 5'-phospho-ribonucleoside-2'-deoxyribonucleotide-DNA + AMP + 2 H(+)</text>
        <dbReference type="Rhea" id="RHEA:52132"/>
        <dbReference type="Rhea" id="RHEA-COMP:13182"/>
        <dbReference type="Rhea" id="RHEA-COMP:13183"/>
        <dbReference type="ChEBI" id="CHEBI:15377"/>
        <dbReference type="ChEBI" id="CHEBI:15378"/>
        <dbReference type="ChEBI" id="CHEBI:136414"/>
        <dbReference type="ChEBI" id="CHEBI:136415"/>
        <dbReference type="ChEBI" id="CHEBI:456215"/>
        <dbReference type="EC" id="3.6.1.71"/>
    </reaction>
</comment>
<protein>
    <recommendedName>
        <fullName evidence="17">Aprataxin-like protein</fullName>
        <ecNumber evidence="4">3.6.1.71</ecNumber>
        <ecNumber evidence="3">3.6.1.72</ecNumber>
    </recommendedName>
    <alternativeName>
        <fullName evidence="18">Hit family protein 3</fullName>
    </alternativeName>
</protein>
<evidence type="ECO:0000259" key="19">
    <source>
        <dbReference type="Pfam" id="PF01230"/>
    </source>
</evidence>
<dbReference type="GO" id="GO:0000012">
    <property type="term" value="P:single strand break repair"/>
    <property type="evidence" value="ECO:0007669"/>
    <property type="project" value="TreeGrafter"/>
</dbReference>
<keyword evidence="6" id="KW-0479">Metal-binding</keyword>
<comment type="subcellular location">
    <subcellularLocation>
        <location evidence="2">Cytoplasm</location>
    </subcellularLocation>
    <subcellularLocation>
        <location evidence="1">Nucleus</location>
    </subcellularLocation>
</comment>
<dbReference type="InterPro" id="IPR036265">
    <property type="entry name" value="HIT-like_sf"/>
</dbReference>
<organism evidence="21 22">
    <name type="scientific">Ophiobolus disseminans</name>
    <dbReference type="NCBI Taxonomy" id="1469910"/>
    <lineage>
        <taxon>Eukaryota</taxon>
        <taxon>Fungi</taxon>
        <taxon>Dikarya</taxon>
        <taxon>Ascomycota</taxon>
        <taxon>Pezizomycotina</taxon>
        <taxon>Dothideomycetes</taxon>
        <taxon>Pleosporomycetidae</taxon>
        <taxon>Pleosporales</taxon>
        <taxon>Pleosporineae</taxon>
        <taxon>Phaeosphaeriaceae</taxon>
        <taxon>Ophiobolus</taxon>
    </lineage>
</organism>
<evidence type="ECO:0000256" key="15">
    <source>
        <dbReference type="ARBA" id="ARBA00044713"/>
    </source>
</evidence>
<dbReference type="GO" id="GO:0005737">
    <property type="term" value="C:cytoplasm"/>
    <property type="evidence" value="ECO:0007669"/>
    <property type="project" value="UniProtKB-SubCell"/>
</dbReference>
<gene>
    <name evidence="21" type="ORF">CC86DRAFT_370618</name>
</gene>
<sequence length="247" mass="28606">MSTKKSKPAPTALEKPKLRIHGRDELGVYIHSPETNPEGRIVSYDDDFVVIRDKYPKASVHLLLIPRAPERWFRHPLQELSNDAVFLADVRIRIARLKKLAAADLRRQFGHLSAADAPYQATLEDLMAAPDPPTEEQLAALPPGRDWEADIIAGVHTHPSMNHLHIHVISRDSHSECMKHKKHYLSFHTNFMVQMEEFPLQEGSKRFHPGNWPNWDMKCWRCGENFENKFKKLEDHLEGEFAEWVKE</sequence>
<accession>A0A6A6ZXB2</accession>
<dbReference type="EC" id="3.6.1.71" evidence="4"/>
<dbReference type="GO" id="GO:0005634">
    <property type="term" value="C:nucleus"/>
    <property type="evidence" value="ECO:0007669"/>
    <property type="project" value="UniProtKB-SubCell"/>
</dbReference>
<evidence type="ECO:0000256" key="10">
    <source>
        <dbReference type="ARBA" id="ARBA00023125"/>
    </source>
</evidence>
<evidence type="ECO:0000256" key="8">
    <source>
        <dbReference type="ARBA" id="ARBA00022801"/>
    </source>
</evidence>
<evidence type="ECO:0000256" key="2">
    <source>
        <dbReference type="ARBA" id="ARBA00004496"/>
    </source>
</evidence>
<dbReference type="Gene3D" id="3.30.428.10">
    <property type="entry name" value="HIT-like"/>
    <property type="match status" value="1"/>
</dbReference>
<evidence type="ECO:0000259" key="20">
    <source>
        <dbReference type="Pfam" id="PF16278"/>
    </source>
</evidence>
<evidence type="ECO:0000256" key="1">
    <source>
        <dbReference type="ARBA" id="ARBA00004123"/>
    </source>
</evidence>
<reference evidence="21" key="1">
    <citation type="journal article" date="2020" name="Stud. Mycol.">
        <title>101 Dothideomycetes genomes: a test case for predicting lifestyles and emergence of pathogens.</title>
        <authorList>
            <person name="Haridas S."/>
            <person name="Albert R."/>
            <person name="Binder M."/>
            <person name="Bloem J."/>
            <person name="Labutti K."/>
            <person name="Salamov A."/>
            <person name="Andreopoulos B."/>
            <person name="Baker S."/>
            <person name="Barry K."/>
            <person name="Bills G."/>
            <person name="Bluhm B."/>
            <person name="Cannon C."/>
            <person name="Castanera R."/>
            <person name="Culley D."/>
            <person name="Daum C."/>
            <person name="Ezra D."/>
            <person name="Gonzalez J."/>
            <person name="Henrissat B."/>
            <person name="Kuo A."/>
            <person name="Liang C."/>
            <person name="Lipzen A."/>
            <person name="Lutzoni F."/>
            <person name="Magnuson J."/>
            <person name="Mondo S."/>
            <person name="Nolan M."/>
            <person name="Ohm R."/>
            <person name="Pangilinan J."/>
            <person name="Park H.-J."/>
            <person name="Ramirez L."/>
            <person name="Alfaro M."/>
            <person name="Sun H."/>
            <person name="Tritt A."/>
            <person name="Yoshinaga Y."/>
            <person name="Zwiers L.-H."/>
            <person name="Turgeon B."/>
            <person name="Goodwin S."/>
            <person name="Spatafora J."/>
            <person name="Crous P."/>
            <person name="Grigoriev I."/>
        </authorList>
    </citation>
    <scope>NUCLEOTIDE SEQUENCE</scope>
    <source>
        <strain evidence="21">CBS 113818</strain>
    </source>
</reference>
<keyword evidence="8" id="KW-0378">Hydrolase</keyword>
<dbReference type="InterPro" id="IPR011146">
    <property type="entry name" value="HIT-like"/>
</dbReference>
<dbReference type="OrthoDB" id="3512845at2759"/>
<evidence type="ECO:0000256" key="6">
    <source>
        <dbReference type="ARBA" id="ARBA00022723"/>
    </source>
</evidence>
<dbReference type="GO" id="GO:0003697">
    <property type="term" value="F:single-stranded DNA binding"/>
    <property type="evidence" value="ECO:0007669"/>
    <property type="project" value="TreeGrafter"/>
</dbReference>
<dbReference type="Proteomes" id="UP000799424">
    <property type="component" value="Unassembled WGS sequence"/>
</dbReference>
<evidence type="ECO:0000256" key="7">
    <source>
        <dbReference type="ARBA" id="ARBA00022763"/>
    </source>
</evidence>
<proteinExistence type="predicted"/>
<keyword evidence="5" id="KW-0963">Cytoplasm</keyword>
<comment type="catalytic activity">
    <reaction evidence="14">
        <text>a 5'-end adenosine-5'-diphospho-5'-2'-deoxyribonucleoside-DNA + H2O = a 5'-end 5'-phospho-2'-deoxyribonucleoside-DNA + AMP + 2 H(+)</text>
        <dbReference type="Rhea" id="RHEA:52128"/>
        <dbReference type="Rhea" id="RHEA-COMP:13180"/>
        <dbReference type="Rhea" id="RHEA-COMP:13181"/>
        <dbReference type="ChEBI" id="CHEBI:15377"/>
        <dbReference type="ChEBI" id="CHEBI:15378"/>
        <dbReference type="ChEBI" id="CHEBI:136412"/>
        <dbReference type="ChEBI" id="CHEBI:136413"/>
        <dbReference type="ChEBI" id="CHEBI:456215"/>
        <dbReference type="EC" id="3.6.1.71"/>
    </reaction>
</comment>
<dbReference type="EMBL" id="MU006227">
    <property type="protein sequence ID" value="KAF2825691.1"/>
    <property type="molecule type" value="Genomic_DNA"/>
</dbReference>
<keyword evidence="22" id="KW-1185">Reference proteome</keyword>
<feature type="domain" description="Aprataxin C2HE/C2H2/C2HC zinc finger" evidence="20">
    <location>
        <begin position="189"/>
        <end position="242"/>
    </location>
</feature>
<evidence type="ECO:0000256" key="9">
    <source>
        <dbReference type="ARBA" id="ARBA00022833"/>
    </source>
</evidence>
<dbReference type="GO" id="GO:1990165">
    <property type="term" value="F:single-strand break-containing DNA binding"/>
    <property type="evidence" value="ECO:0007669"/>
    <property type="project" value="TreeGrafter"/>
</dbReference>
<dbReference type="GO" id="GO:0046872">
    <property type="term" value="F:metal ion binding"/>
    <property type="evidence" value="ECO:0007669"/>
    <property type="project" value="UniProtKB-KW"/>
</dbReference>
<evidence type="ECO:0000256" key="4">
    <source>
        <dbReference type="ARBA" id="ARBA00012496"/>
    </source>
</evidence>
<feature type="domain" description="HIT" evidence="19">
    <location>
        <begin position="38"/>
        <end position="174"/>
    </location>
</feature>
<dbReference type="SUPFAM" id="SSF54197">
    <property type="entry name" value="HIT-like"/>
    <property type="match status" value="1"/>
</dbReference>
<keyword evidence="12" id="KW-0539">Nucleus</keyword>
<evidence type="ECO:0000256" key="14">
    <source>
        <dbReference type="ARBA" id="ARBA00044639"/>
    </source>
</evidence>
<evidence type="ECO:0000313" key="21">
    <source>
        <dbReference type="EMBL" id="KAF2825691.1"/>
    </source>
</evidence>
<evidence type="ECO:0000256" key="17">
    <source>
        <dbReference type="ARBA" id="ARBA00068941"/>
    </source>
</evidence>
<evidence type="ECO:0000256" key="16">
    <source>
        <dbReference type="ARBA" id="ARBA00059438"/>
    </source>
</evidence>
<dbReference type="AlphaFoldDB" id="A0A6A6ZXB2"/>
<evidence type="ECO:0000256" key="12">
    <source>
        <dbReference type="ARBA" id="ARBA00023242"/>
    </source>
</evidence>
<comment type="catalytic activity">
    <reaction evidence="13">
        <text>a 3'-end 2'-deoxyribonucleotide-3'-diphospho-5'-guanosine-DNA + H2O = a 3'-end 2'-deoxyribonucleotide 3'-phosphate-DNA + GMP + 2 H(+)</text>
        <dbReference type="Rhea" id="RHEA:52140"/>
        <dbReference type="Rhea" id="RHEA-COMP:13186"/>
        <dbReference type="Rhea" id="RHEA-COMP:13187"/>
        <dbReference type="ChEBI" id="CHEBI:15377"/>
        <dbReference type="ChEBI" id="CHEBI:15378"/>
        <dbReference type="ChEBI" id="CHEBI:58115"/>
        <dbReference type="ChEBI" id="CHEBI:136419"/>
        <dbReference type="ChEBI" id="CHEBI:136420"/>
        <dbReference type="EC" id="3.6.1.72"/>
    </reaction>
</comment>
<dbReference type="Pfam" id="PF01230">
    <property type="entry name" value="HIT"/>
    <property type="match status" value="1"/>
</dbReference>
<evidence type="ECO:0000313" key="22">
    <source>
        <dbReference type="Proteomes" id="UP000799424"/>
    </source>
</evidence>
<dbReference type="EC" id="3.6.1.72" evidence="3"/>
<dbReference type="Pfam" id="PF16278">
    <property type="entry name" value="zf-C2HE"/>
    <property type="match status" value="1"/>
</dbReference>
<comment type="function">
    <text evidence="16">DNA-binding protein involved in single-strand DNA break repair, double-strand DNA break repair and base excision repair. Resolves abortive DNA ligation intermediates formed either at base excision sites, or when DNA ligases attempt to repair non-ligatable breaks induced by reactive oxygen species. Catalyzes the release of adenylate groups covalently linked to 5'-phosphate termini, resulting in the production of 5'-phosphate termini that can be efficiently rejoined. Likewise, catalyzes the release of 3'-linked guanosine (DNAppG) and inosine (DNAppI) from DNA, but has higher specific activity with 5'-linked adenosine (AppDNA).</text>
</comment>
<evidence type="ECO:0000256" key="11">
    <source>
        <dbReference type="ARBA" id="ARBA00023204"/>
    </source>
</evidence>
<keyword evidence="11" id="KW-0234">DNA repair</keyword>
<keyword evidence="7" id="KW-0227">DNA damage</keyword>
<dbReference type="FunFam" id="3.30.428.10:FF:000017">
    <property type="entry name" value="Aprataxin-like protein"/>
    <property type="match status" value="1"/>
</dbReference>
<name>A0A6A6ZXB2_9PLEO</name>
<dbReference type="PANTHER" id="PTHR12486">
    <property type="entry name" value="APRATAXIN-RELATED"/>
    <property type="match status" value="1"/>
</dbReference>
<dbReference type="GO" id="GO:0120108">
    <property type="term" value="F:DNA-3'-diphospho-5'-guanosine diphosphatase activity"/>
    <property type="evidence" value="ECO:0007669"/>
    <property type="project" value="UniProtKB-EC"/>
</dbReference>
<keyword evidence="10" id="KW-0238">DNA-binding</keyword>
<evidence type="ECO:0000256" key="18">
    <source>
        <dbReference type="ARBA" id="ARBA00076243"/>
    </source>
</evidence>
<evidence type="ECO:0000256" key="5">
    <source>
        <dbReference type="ARBA" id="ARBA00022490"/>
    </source>
</evidence>
<evidence type="ECO:0000256" key="13">
    <source>
        <dbReference type="ARBA" id="ARBA00024601"/>
    </source>
</evidence>
<dbReference type="GO" id="GO:0033699">
    <property type="term" value="F:DNA 5'-adenosine monophosphate hydrolase activity"/>
    <property type="evidence" value="ECO:0007669"/>
    <property type="project" value="UniProtKB-EC"/>
</dbReference>
<dbReference type="InterPro" id="IPR032566">
    <property type="entry name" value="Znf-C2HE"/>
</dbReference>
<dbReference type="GO" id="GO:0003725">
    <property type="term" value="F:double-stranded RNA binding"/>
    <property type="evidence" value="ECO:0007669"/>
    <property type="project" value="TreeGrafter"/>
</dbReference>
<keyword evidence="9" id="KW-0862">Zinc</keyword>
<dbReference type="PANTHER" id="PTHR12486:SF4">
    <property type="entry name" value="APRATAXIN"/>
    <property type="match status" value="1"/>
</dbReference>